<protein>
    <submittedName>
        <fullName evidence="2">DUF3261 domain-containing protein</fullName>
    </submittedName>
</protein>
<dbReference type="OrthoDB" id="6228084at2"/>
<feature type="chain" id="PRO_5026105767" evidence="1">
    <location>
        <begin position="24"/>
        <end position="194"/>
    </location>
</feature>
<organism evidence="2 3">
    <name type="scientific">Pseudoduganella dura</name>
    <dbReference type="NCBI Taxonomy" id="321982"/>
    <lineage>
        <taxon>Bacteria</taxon>
        <taxon>Pseudomonadati</taxon>
        <taxon>Pseudomonadota</taxon>
        <taxon>Betaproteobacteria</taxon>
        <taxon>Burkholderiales</taxon>
        <taxon>Oxalobacteraceae</taxon>
        <taxon>Telluria group</taxon>
        <taxon>Pseudoduganella</taxon>
    </lineage>
</organism>
<dbReference type="EMBL" id="WNWM01000002">
    <property type="protein sequence ID" value="MUI14930.1"/>
    <property type="molecule type" value="Genomic_DNA"/>
</dbReference>
<sequence length="194" mass="21192">MRAALPAALSAALPAVLSSVALAAMLAGCASAPPSPARLGLKLAPAALGQSISVQQHLKVERAGRIDDMDVALQVEPEAIDMVGLAFGQRVLSVHYDGKAVKEWRHAMLPRQVRAEDVLEDMQLTLWPVEAVAQALPEGWRIAEDGLQRTLYLKDEPIMRIAYSGKPRWSGTVVLENLRYKYRLTIQFAPTESQ</sequence>
<dbReference type="InterPro" id="IPR021675">
    <property type="entry name" value="DUF3261"/>
</dbReference>
<comment type="caution">
    <text evidence="2">The sequence shown here is derived from an EMBL/GenBank/DDBJ whole genome shotgun (WGS) entry which is preliminary data.</text>
</comment>
<accession>A0A6I3XK48</accession>
<gene>
    <name evidence="2" type="ORF">GJV26_21030</name>
</gene>
<keyword evidence="3" id="KW-1185">Reference proteome</keyword>
<proteinExistence type="predicted"/>
<keyword evidence="1" id="KW-0732">Signal</keyword>
<evidence type="ECO:0000256" key="1">
    <source>
        <dbReference type="SAM" id="SignalP"/>
    </source>
</evidence>
<name>A0A6I3XK48_9BURK</name>
<evidence type="ECO:0000313" key="2">
    <source>
        <dbReference type="EMBL" id="MUI14930.1"/>
    </source>
</evidence>
<dbReference type="Pfam" id="PF11659">
    <property type="entry name" value="DUF3261"/>
    <property type="match status" value="1"/>
</dbReference>
<dbReference type="PROSITE" id="PS51257">
    <property type="entry name" value="PROKAR_LIPOPROTEIN"/>
    <property type="match status" value="1"/>
</dbReference>
<feature type="signal peptide" evidence="1">
    <location>
        <begin position="1"/>
        <end position="23"/>
    </location>
</feature>
<dbReference type="AlphaFoldDB" id="A0A6I3XK48"/>
<dbReference type="Proteomes" id="UP000431684">
    <property type="component" value="Unassembled WGS sequence"/>
</dbReference>
<reference evidence="2 3" key="1">
    <citation type="submission" date="2019-11" db="EMBL/GenBank/DDBJ databases">
        <title>Draft Genome Sequences of Six Type Strains of the Genus Massilia.</title>
        <authorList>
            <person name="Miess H."/>
            <person name="Frediansyah A."/>
            <person name="Goeker M."/>
            <person name="Gross H."/>
        </authorList>
    </citation>
    <scope>NUCLEOTIDE SEQUENCE [LARGE SCALE GENOMIC DNA]</scope>
    <source>
        <strain evidence="2 3">DSM 17513</strain>
    </source>
</reference>
<evidence type="ECO:0000313" key="3">
    <source>
        <dbReference type="Proteomes" id="UP000431684"/>
    </source>
</evidence>